<dbReference type="EMBL" id="JAGSOH010000145">
    <property type="protein sequence ID" value="MBR7830639.1"/>
    <property type="molecule type" value="Genomic_DNA"/>
</dbReference>
<dbReference type="GO" id="GO:0005886">
    <property type="term" value="C:plasma membrane"/>
    <property type="evidence" value="ECO:0007669"/>
    <property type="project" value="UniProtKB-SubCell"/>
</dbReference>
<dbReference type="InterPro" id="IPR036640">
    <property type="entry name" value="ABC1_TM_sf"/>
</dbReference>
<comment type="caution">
    <text evidence="12">The sequence shown here is derived from an EMBL/GenBank/DDBJ whole genome shotgun (WGS) entry which is preliminary data.</text>
</comment>
<evidence type="ECO:0000313" key="12">
    <source>
        <dbReference type="EMBL" id="MBR7830639.1"/>
    </source>
</evidence>
<name>A0A941IKI8_9ACTN</name>
<dbReference type="SMART" id="SM00382">
    <property type="entry name" value="AAA"/>
    <property type="match status" value="1"/>
</dbReference>
<evidence type="ECO:0000256" key="8">
    <source>
        <dbReference type="ARBA" id="ARBA00023136"/>
    </source>
</evidence>
<evidence type="ECO:0000256" key="4">
    <source>
        <dbReference type="ARBA" id="ARBA00022692"/>
    </source>
</evidence>
<dbReference type="CDD" id="cd03228">
    <property type="entry name" value="ABCC_MRP_Like"/>
    <property type="match status" value="1"/>
</dbReference>
<dbReference type="InterPro" id="IPR027417">
    <property type="entry name" value="P-loop_NTPase"/>
</dbReference>
<comment type="similarity">
    <text evidence="9">Belongs to the ABC transporter superfamily. Lipid exporter (TC 3.A.1.106) family.</text>
</comment>
<feature type="transmembrane region" description="Helical" evidence="10">
    <location>
        <begin position="75"/>
        <end position="95"/>
    </location>
</feature>
<keyword evidence="7 10" id="KW-1133">Transmembrane helix</keyword>
<proteinExistence type="inferred from homology"/>
<dbReference type="SUPFAM" id="SSF90123">
    <property type="entry name" value="ABC transporter transmembrane region"/>
    <property type="match status" value="1"/>
</dbReference>
<dbReference type="RefSeq" id="WP_212521763.1">
    <property type="nucleotide sequence ID" value="NZ_JAGSOH010000145.1"/>
</dbReference>
<accession>A0A941IKI8</accession>
<gene>
    <name evidence="12" type="ORF">KDK95_30335</name>
</gene>
<keyword evidence="5" id="KW-0547">Nucleotide-binding</keyword>
<dbReference type="Pfam" id="PF00005">
    <property type="entry name" value="ABC_tran"/>
    <property type="match status" value="1"/>
</dbReference>
<evidence type="ECO:0000256" key="2">
    <source>
        <dbReference type="ARBA" id="ARBA00022448"/>
    </source>
</evidence>
<dbReference type="Gene3D" id="3.40.50.300">
    <property type="entry name" value="P-loop containing nucleotide triphosphate hydrolases"/>
    <property type="match status" value="1"/>
</dbReference>
<dbReference type="InterPro" id="IPR003439">
    <property type="entry name" value="ABC_transporter-like_ATP-bd"/>
</dbReference>
<dbReference type="AlphaFoldDB" id="A0A941IKI8"/>
<keyword evidence="4 10" id="KW-0812">Transmembrane</keyword>
<dbReference type="PROSITE" id="PS50893">
    <property type="entry name" value="ABC_TRANSPORTER_2"/>
    <property type="match status" value="1"/>
</dbReference>
<dbReference type="Proteomes" id="UP000676325">
    <property type="component" value="Unassembled WGS sequence"/>
</dbReference>
<evidence type="ECO:0000259" key="11">
    <source>
        <dbReference type="PROSITE" id="PS50893"/>
    </source>
</evidence>
<evidence type="ECO:0000256" key="9">
    <source>
        <dbReference type="ARBA" id="ARBA00061644"/>
    </source>
</evidence>
<keyword evidence="13" id="KW-1185">Reference proteome</keyword>
<reference evidence="12" key="1">
    <citation type="submission" date="2021-04" db="EMBL/GenBank/DDBJ databases">
        <title>Genome based classification of Actinospica acidithermotolerans sp. nov., an actinobacterium isolated from an Indonesian hot spring.</title>
        <authorList>
            <person name="Kusuma A.B."/>
            <person name="Putra K.E."/>
            <person name="Nafisah S."/>
            <person name="Loh J."/>
            <person name="Nouioui I."/>
            <person name="Goodfellow M."/>
        </authorList>
    </citation>
    <scope>NUCLEOTIDE SEQUENCE</scope>
    <source>
        <strain evidence="12">MGRD01-02</strain>
    </source>
</reference>
<evidence type="ECO:0000256" key="5">
    <source>
        <dbReference type="ARBA" id="ARBA00022741"/>
    </source>
</evidence>
<evidence type="ECO:0000256" key="7">
    <source>
        <dbReference type="ARBA" id="ARBA00022989"/>
    </source>
</evidence>
<dbReference type="PANTHER" id="PTHR24221:SF654">
    <property type="entry name" value="ATP-BINDING CASSETTE SUB-FAMILY B MEMBER 6"/>
    <property type="match status" value="1"/>
</dbReference>
<evidence type="ECO:0000313" key="13">
    <source>
        <dbReference type="Proteomes" id="UP000676325"/>
    </source>
</evidence>
<dbReference type="InterPro" id="IPR039421">
    <property type="entry name" value="Type_1_exporter"/>
</dbReference>
<dbReference type="GO" id="GO:0016887">
    <property type="term" value="F:ATP hydrolysis activity"/>
    <property type="evidence" value="ECO:0007669"/>
    <property type="project" value="InterPro"/>
</dbReference>
<keyword evidence="3" id="KW-1003">Cell membrane</keyword>
<dbReference type="InterPro" id="IPR017871">
    <property type="entry name" value="ABC_transporter-like_CS"/>
</dbReference>
<dbReference type="FunFam" id="3.40.50.300:FF:000299">
    <property type="entry name" value="ABC transporter ATP-binding protein/permease"/>
    <property type="match status" value="1"/>
</dbReference>
<evidence type="ECO:0000256" key="3">
    <source>
        <dbReference type="ARBA" id="ARBA00022475"/>
    </source>
</evidence>
<comment type="subcellular location">
    <subcellularLocation>
        <location evidence="1">Cell membrane</location>
        <topology evidence="1">Multi-pass membrane protein</topology>
    </subcellularLocation>
</comment>
<organism evidence="12 13">
    <name type="scientific">Actinospica acidithermotolerans</name>
    <dbReference type="NCBI Taxonomy" id="2828514"/>
    <lineage>
        <taxon>Bacteria</taxon>
        <taxon>Bacillati</taxon>
        <taxon>Actinomycetota</taxon>
        <taxon>Actinomycetes</taxon>
        <taxon>Catenulisporales</taxon>
        <taxon>Actinospicaceae</taxon>
        <taxon>Actinospica</taxon>
    </lineage>
</organism>
<dbReference type="PROSITE" id="PS00211">
    <property type="entry name" value="ABC_TRANSPORTER_1"/>
    <property type="match status" value="1"/>
</dbReference>
<dbReference type="SUPFAM" id="SSF52540">
    <property type="entry name" value="P-loop containing nucleoside triphosphate hydrolases"/>
    <property type="match status" value="1"/>
</dbReference>
<keyword evidence="8 10" id="KW-0472">Membrane</keyword>
<feature type="transmembrane region" description="Helical" evidence="10">
    <location>
        <begin position="36"/>
        <end position="63"/>
    </location>
</feature>
<keyword evidence="6 12" id="KW-0067">ATP-binding</keyword>
<dbReference type="PANTHER" id="PTHR24221">
    <property type="entry name" value="ATP-BINDING CASSETTE SUB-FAMILY B"/>
    <property type="match status" value="1"/>
</dbReference>
<protein>
    <submittedName>
        <fullName evidence="12">ABC transporter ATP-binding protein</fullName>
    </submittedName>
</protein>
<feature type="domain" description="ABC transporter" evidence="11">
    <location>
        <begin position="361"/>
        <end position="604"/>
    </location>
</feature>
<evidence type="ECO:0000256" key="6">
    <source>
        <dbReference type="ARBA" id="ARBA00022840"/>
    </source>
</evidence>
<sequence>MADPRFGWGALRPAGARALIIERCRLLALFGHAGRWSVAGIVACAVAQVAGTIGTALTTGRLVATTTTAHRPADVVPALLATVGVVIAVQIAILAGRACEVVAARRIDGVIRARVRAIALAPTGIAHLEDPGFRDDVERACDLGLGWRTRSPGNAAVGEVTLLTNTVGGLGAAVVLGLRFPLLALGLTAASLVLRMLVRRQWMWLNGMEDSRASDTRKAQYFAQLAYEAAPAKEVRLFGLADWILDRMHQAYVTARTPAWVARASVLGRQGVTLTVSSLCGAATIWVLGDSGQAAGTVARCVSAAFAVIGLAFMGMEAFDIDYGVVTVRALDRILARDDMTPPAAPRSEAAQQASDTPPHIRFEDVSFTYPGAAHPTIDGLSLEIQPGETLAVVGVNGAGKTTMMKLLAGLYQPTTGRITVDGVDLRALDVEQWRRRMTALFQDFVHYGTSVADNVALSAPEHVDDVAGIDDAIAAAGAADTVAALPDGVRTTLWKGGTGAVDLSGGQWQKLAIARALFAVAHGRRLLVLDEPTAHLDVEAEQEFNARVTAHAANASVVIISHRLSNVRDADRIVVLDDGRITESGDHETLLTNQDGSYARLFRLQAARFTEAAS</sequence>
<dbReference type="GO" id="GO:0005524">
    <property type="term" value="F:ATP binding"/>
    <property type="evidence" value="ECO:0007669"/>
    <property type="project" value="UniProtKB-KW"/>
</dbReference>
<feature type="transmembrane region" description="Helical" evidence="10">
    <location>
        <begin position="170"/>
        <end position="194"/>
    </location>
</feature>
<evidence type="ECO:0000256" key="1">
    <source>
        <dbReference type="ARBA" id="ARBA00004651"/>
    </source>
</evidence>
<dbReference type="InterPro" id="IPR003593">
    <property type="entry name" value="AAA+_ATPase"/>
</dbReference>
<evidence type="ECO:0000256" key="10">
    <source>
        <dbReference type="SAM" id="Phobius"/>
    </source>
</evidence>
<keyword evidence="2" id="KW-0813">Transport</keyword>
<dbReference type="GO" id="GO:0034040">
    <property type="term" value="F:ATPase-coupled lipid transmembrane transporter activity"/>
    <property type="evidence" value="ECO:0007669"/>
    <property type="project" value="TreeGrafter"/>
</dbReference>